<organism evidence="6 7">
    <name type="scientific">Zalerion maritima</name>
    <dbReference type="NCBI Taxonomy" id="339359"/>
    <lineage>
        <taxon>Eukaryota</taxon>
        <taxon>Fungi</taxon>
        <taxon>Dikarya</taxon>
        <taxon>Ascomycota</taxon>
        <taxon>Pezizomycotina</taxon>
        <taxon>Sordariomycetes</taxon>
        <taxon>Lulworthiomycetidae</taxon>
        <taxon>Lulworthiales</taxon>
        <taxon>Lulworthiaceae</taxon>
        <taxon>Zalerion</taxon>
    </lineage>
</organism>
<name>A0AAD5RSU6_9PEZI</name>
<feature type="compositionally biased region" description="Basic and acidic residues" evidence="5">
    <location>
        <begin position="293"/>
        <end position="303"/>
    </location>
</feature>
<evidence type="ECO:0000256" key="3">
    <source>
        <dbReference type="ARBA" id="ARBA00022490"/>
    </source>
</evidence>
<gene>
    <name evidence="6" type="ORF">MKZ38_000631</name>
</gene>
<feature type="region of interest" description="Disordered" evidence="5">
    <location>
        <begin position="293"/>
        <end position="318"/>
    </location>
</feature>
<reference evidence="6" key="1">
    <citation type="submission" date="2022-07" db="EMBL/GenBank/DDBJ databases">
        <title>Draft genome sequence of Zalerion maritima ATCC 34329, a (micro)plastics degrading marine fungus.</title>
        <authorList>
            <person name="Paco A."/>
            <person name="Goncalves M.F.M."/>
            <person name="Rocha-Santos T.A.P."/>
            <person name="Alves A."/>
        </authorList>
    </citation>
    <scope>NUCLEOTIDE SEQUENCE</scope>
    <source>
        <strain evidence="6">ATCC 34329</strain>
    </source>
</reference>
<comment type="subcellular location">
    <subcellularLocation>
        <location evidence="2">Cytoplasm</location>
    </subcellularLocation>
    <subcellularLocation>
        <location evidence="1">Nucleus</location>
    </subcellularLocation>
</comment>
<dbReference type="InterPro" id="IPR011993">
    <property type="entry name" value="PH-like_dom_sf"/>
</dbReference>
<dbReference type="GO" id="GO:0045292">
    <property type="term" value="P:mRNA cis splicing, via spliceosome"/>
    <property type="evidence" value="ECO:0007669"/>
    <property type="project" value="TreeGrafter"/>
</dbReference>
<dbReference type="GO" id="GO:0000387">
    <property type="term" value="P:spliceosomal snRNP assembly"/>
    <property type="evidence" value="ECO:0007669"/>
    <property type="project" value="TreeGrafter"/>
</dbReference>
<dbReference type="Gene3D" id="2.30.29.30">
    <property type="entry name" value="Pleckstrin-homology domain (PH domain)/Phosphotyrosine-binding domain (PTB)"/>
    <property type="match status" value="1"/>
</dbReference>
<dbReference type="EMBL" id="JAKWBI020000114">
    <property type="protein sequence ID" value="KAJ2902385.1"/>
    <property type="molecule type" value="Genomic_DNA"/>
</dbReference>
<evidence type="ECO:0000256" key="5">
    <source>
        <dbReference type="SAM" id="MobiDB-lite"/>
    </source>
</evidence>
<dbReference type="GO" id="GO:0034715">
    <property type="term" value="C:pICln-Sm protein complex"/>
    <property type="evidence" value="ECO:0007669"/>
    <property type="project" value="TreeGrafter"/>
</dbReference>
<keyword evidence="3" id="KW-0963">Cytoplasm</keyword>
<evidence type="ECO:0000256" key="1">
    <source>
        <dbReference type="ARBA" id="ARBA00004123"/>
    </source>
</evidence>
<accession>A0AAD5RSU6</accession>
<dbReference type="GO" id="GO:0005681">
    <property type="term" value="C:spliceosomal complex"/>
    <property type="evidence" value="ECO:0007669"/>
    <property type="project" value="TreeGrafter"/>
</dbReference>
<keyword evidence="4" id="KW-0539">Nucleus</keyword>
<dbReference type="PANTHER" id="PTHR21399">
    <property type="entry name" value="CHLORIDE CONDUCTANCE REGULATORY PROTEIN ICLN"/>
    <property type="match status" value="1"/>
</dbReference>
<evidence type="ECO:0000313" key="7">
    <source>
        <dbReference type="Proteomes" id="UP001201980"/>
    </source>
</evidence>
<evidence type="ECO:0000256" key="2">
    <source>
        <dbReference type="ARBA" id="ARBA00004496"/>
    </source>
</evidence>
<dbReference type="PANTHER" id="PTHR21399:SF0">
    <property type="entry name" value="METHYLOSOME SUBUNIT PICLN"/>
    <property type="match status" value="1"/>
</dbReference>
<sequence length="318" mass="33150">MPPTTIRTAPAVADFTPLAEHQSRTPDTFFGGKPVLHAHFVDATAWLPGADRAGLSTIFPGDSAKAPGQDGMLEQKVDVFVASESVISIPRIRPPTCTYLSLTTTTHSSNSYLTLFNHSTDSGIQLPYPSIALHAVKNVALTEGSGPTPAIYMQLIISSPADDEFETAELTLAPPPPASDSTSAAVTTTEFFSAISDCSNLNPDAPAAGDGGDGDDRIMFESGEEAVEGYSGVFSGASGGGIPPPMPGSGGWITSENVHEFFDADGNFIGNQGQDGEDAEELGEGAGRVRVRAEVEAAEEHADGTPNGDTDTKRPRVE</sequence>
<evidence type="ECO:0000256" key="4">
    <source>
        <dbReference type="ARBA" id="ARBA00023242"/>
    </source>
</evidence>
<proteinExistence type="predicted"/>
<comment type="caution">
    <text evidence="6">The sequence shown here is derived from an EMBL/GenBank/DDBJ whole genome shotgun (WGS) entry which is preliminary data.</text>
</comment>
<dbReference type="InterPro" id="IPR039924">
    <property type="entry name" value="ICln/Lot5/Saf5"/>
</dbReference>
<dbReference type="Pfam" id="PF03517">
    <property type="entry name" value="Voldacs"/>
    <property type="match status" value="1"/>
</dbReference>
<dbReference type="AlphaFoldDB" id="A0AAD5RSU6"/>
<dbReference type="GO" id="GO:0005829">
    <property type="term" value="C:cytosol"/>
    <property type="evidence" value="ECO:0007669"/>
    <property type="project" value="TreeGrafter"/>
</dbReference>
<dbReference type="Proteomes" id="UP001201980">
    <property type="component" value="Unassembled WGS sequence"/>
</dbReference>
<protein>
    <submittedName>
        <fullName evidence="6">Uncharacterized protein</fullName>
    </submittedName>
</protein>
<evidence type="ECO:0000313" key="6">
    <source>
        <dbReference type="EMBL" id="KAJ2902385.1"/>
    </source>
</evidence>
<keyword evidence="7" id="KW-1185">Reference proteome</keyword>